<feature type="region of interest" description="Disordered" evidence="19">
    <location>
        <begin position="372"/>
        <end position="395"/>
    </location>
</feature>
<keyword evidence="10 20" id="KW-0472">Membrane</keyword>
<dbReference type="Gene3D" id="1.20.1070.10">
    <property type="entry name" value="Rhodopsin 7-helix transmembrane proteins"/>
    <property type="match status" value="1"/>
</dbReference>
<dbReference type="Proteomes" id="UP001558613">
    <property type="component" value="Unassembled WGS sequence"/>
</dbReference>
<evidence type="ECO:0000256" key="15">
    <source>
        <dbReference type="ARBA" id="ARBA00023224"/>
    </source>
</evidence>
<evidence type="ECO:0000256" key="20">
    <source>
        <dbReference type="SAM" id="Phobius"/>
    </source>
</evidence>
<dbReference type="InterPro" id="IPR001759">
    <property type="entry name" value="PTX_dom"/>
</dbReference>
<evidence type="ECO:0000256" key="16">
    <source>
        <dbReference type="ARBA" id="ARBA00023242"/>
    </source>
</evidence>
<evidence type="ECO:0000313" key="24">
    <source>
        <dbReference type="EMBL" id="KAL1262138.1"/>
    </source>
</evidence>
<evidence type="ECO:0000256" key="12">
    <source>
        <dbReference type="ARBA" id="ARBA00023163"/>
    </source>
</evidence>
<dbReference type="InterPro" id="IPR046338">
    <property type="entry name" value="GAIN_dom_sf"/>
</dbReference>
<accession>A0ABR3MAI0</accession>
<dbReference type="InterPro" id="IPR017981">
    <property type="entry name" value="GPCR_2-like_7TM"/>
</dbReference>
<evidence type="ECO:0000256" key="10">
    <source>
        <dbReference type="ARBA" id="ARBA00023136"/>
    </source>
</evidence>
<keyword evidence="8" id="KW-0805">Transcription regulation</keyword>
<dbReference type="CDD" id="cd15997">
    <property type="entry name" value="7tmB2_GPR112"/>
    <property type="match status" value="1"/>
</dbReference>
<dbReference type="InterPro" id="IPR017983">
    <property type="entry name" value="GPCR_2_secretin-like_CS"/>
</dbReference>
<dbReference type="PRINTS" id="PR00249">
    <property type="entry name" value="GPCRSECRETIN"/>
</dbReference>
<dbReference type="Gene3D" id="2.60.220.50">
    <property type="match status" value="1"/>
</dbReference>
<dbReference type="Gene3D" id="2.60.120.200">
    <property type="match status" value="1"/>
</dbReference>
<feature type="compositionally biased region" description="Polar residues" evidence="19">
    <location>
        <begin position="1271"/>
        <end position="1281"/>
    </location>
</feature>
<keyword evidence="7 20" id="KW-1133">Transmembrane helix</keyword>
<comment type="similarity">
    <text evidence="3">Belongs to the G-protein coupled receptor 2 family. Adhesion G-protein coupled receptor (ADGR) subfamily.</text>
</comment>
<feature type="transmembrane region" description="Helical" evidence="20">
    <location>
        <begin position="1033"/>
        <end position="1057"/>
    </location>
</feature>
<dbReference type="PROSITE" id="PS50261">
    <property type="entry name" value="G_PROTEIN_RECEP_F2_4"/>
    <property type="match status" value="1"/>
</dbReference>
<evidence type="ECO:0000256" key="13">
    <source>
        <dbReference type="ARBA" id="ARBA00023170"/>
    </source>
</evidence>
<dbReference type="InterPro" id="IPR000832">
    <property type="entry name" value="GPCR_2_secretin-like"/>
</dbReference>
<dbReference type="InterPro" id="IPR013320">
    <property type="entry name" value="ConA-like_dom_sf"/>
</dbReference>
<feature type="domain" description="G-protein coupled receptors family 2 profile 2" evidence="22">
    <location>
        <begin position="876"/>
        <end position="1129"/>
    </location>
</feature>
<keyword evidence="5 20" id="KW-0812">Transmembrane</keyword>
<dbReference type="InterPro" id="IPR000203">
    <property type="entry name" value="GPS"/>
</dbReference>
<keyword evidence="12" id="KW-0804">Transcription</keyword>
<evidence type="ECO:0000259" key="22">
    <source>
        <dbReference type="PROSITE" id="PS50261"/>
    </source>
</evidence>
<keyword evidence="9" id="KW-0297">G-protein coupled receptor</keyword>
<feature type="transmembrane region" description="Helical" evidence="20">
    <location>
        <begin position="983"/>
        <end position="1004"/>
    </location>
</feature>
<evidence type="ECO:0000256" key="1">
    <source>
        <dbReference type="ARBA" id="ARBA00004123"/>
    </source>
</evidence>
<evidence type="ECO:0000313" key="25">
    <source>
        <dbReference type="Proteomes" id="UP001558613"/>
    </source>
</evidence>
<keyword evidence="4" id="KW-1003">Cell membrane</keyword>
<dbReference type="SMART" id="SM00159">
    <property type="entry name" value="PTX"/>
    <property type="match status" value="1"/>
</dbReference>
<comment type="caution">
    <text evidence="18">Lacks conserved residue(s) required for the propagation of feature annotation.</text>
</comment>
<feature type="region of interest" description="Disordered" evidence="19">
    <location>
        <begin position="1290"/>
        <end position="1314"/>
    </location>
</feature>
<evidence type="ECO:0000256" key="11">
    <source>
        <dbReference type="ARBA" id="ARBA00023157"/>
    </source>
</evidence>
<dbReference type="PANTHER" id="PTHR12011">
    <property type="entry name" value="ADHESION G-PROTEIN COUPLED RECEPTOR"/>
    <property type="match status" value="1"/>
</dbReference>
<dbReference type="PRINTS" id="PR01422">
    <property type="entry name" value="GPR56ORPHANR"/>
</dbReference>
<keyword evidence="15" id="KW-0807">Transducer</keyword>
<evidence type="ECO:0000256" key="7">
    <source>
        <dbReference type="ARBA" id="ARBA00022989"/>
    </source>
</evidence>
<dbReference type="Pfam" id="PF07545">
    <property type="entry name" value="Vg_Tdu"/>
    <property type="match status" value="1"/>
</dbReference>
<dbReference type="SUPFAM" id="SSF81321">
    <property type="entry name" value="Family A G protein-coupled receptor-like"/>
    <property type="match status" value="1"/>
</dbReference>
<feature type="region of interest" description="Disordered" evidence="19">
    <location>
        <begin position="1262"/>
        <end position="1281"/>
    </location>
</feature>
<feature type="domain" description="Pentraxin (PTX)" evidence="23">
    <location>
        <begin position="31"/>
        <end position="231"/>
    </location>
</feature>
<evidence type="ECO:0000256" key="9">
    <source>
        <dbReference type="ARBA" id="ARBA00023040"/>
    </source>
</evidence>
<dbReference type="PROSITE" id="PS00650">
    <property type="entry name" value="G_PROTEIN_RECEP_F2_2"/>
    <property type="match status" value="1"/>
</dbReference>
<keyword evidence="14" id="KW-0325">Glycoprotein</keyword>
<dbReference type="PROSITE" id="PS50221">
    <property type="entry name" value="GAIN_B"/>
    <property type="match status" value="1"/>
</dbReference>
<keyword evidence="11" id="KW-1015">Disulfide bond</keyword>
<name>A0ABR3MAI0_9TELE</name>
<comment type="similarity">
    <text evidence="17">Belongs to the vestigial family.</text>
</comment>
<evidence type="ECO:0000256" key="3">
    <source>
        <dbReference type="ARBA" id="ARBA00007343"/>
    </source>
</evidence>
<evidence type="ECO:0000256" key="18">
    <source>
        <dbReference type="PROSITE-ProRule" id="PRU01172"/>
    </source>
</evidence>
<dbReference type="PROSITE" id="PS51828">
    <property type="entry name" value="PTX_2"/>
    <property type="match status" value="1"/>
</dbReference>
<comment type="subcellular location">
    <subcellularLocation>
        <location evidence="2">Cell membrane</location>
        <topology evidence="2">Multi-pass membrane protein</topology>
    </subcellularLocation>
    <subcellularLocation>
        <location evidence="1">Nucleus</location>
    </subcellularLocation>
</comment>
<evidence type="ECO:0000256" key="14">
    <source>
        <dbReference type="ARBA" id="ARBA00023180"/>
    </source>
</evidence>
<reference evidence="24 25" key="1">
    <citation type="submission" date="2023-09" db="EMBL/GenBank/DDBJ databases">
        <authorList>
            <person name="Wang M."/>
        </authorList>
    </citation>
    <scope>NUCLEOTIDE SEQUENCE [LARGE SCALE GENOMIC DNA]</scope>
    <source>
        <strain evidence="24">GT-2023</strain>
        <tissue evidence="24">Liver</tissue>
    </source>
</reference>
<protein>
    <recommendedName>
        <fullName evidence="26">Adhesion G-protein coupled receptor G4</fullName>
    </recommendedName>
</protein>
<evidence type="ECO:0008006" key="26">
    <source>
        <dbReference type="Google" id="ProtNLM"/>
    </source>
</evidence>
<keyword evidence="6" id="KW-0732">Signal</keyword>
<dbReference type="Pfam" id="PF00354">
    <property type="entry name" value="Pentaxin"/>
    <property type="match status" value="1"/>
</dbReference>
<organism evidence="24 25">
    <name type="scientific">Cirrhinus molitorella</name>
    <name type="common">mud carp</name>
    <dbReference type="NCBI Taxonomy" id="172907"/>
    <lineage>
        <taxon>Eukaryota</taxon>
        <taxon>Metazoa</taxon>
        <taxon>Chordata</taxon>
        <taxon>Craniata</taxon>
        <taxon>Vertebrata</taxon>
        <taxon>Euteleostomi</taxon>
        <taxon>Actinopterygii</taxon>
        <taxon>Neopterygii</taxon>
        <taxon>Teleostei</taxon>
        <taxon>Ostariophysi</taxon>
        <taxon>Cypriniformes</taxon>
        <taxon>Cyprinidae</taxon>
        <taxon>Labeoninae</taxon>
        <taxon>Labeonini</taxon>
        <taxon>Cirrhinus</taxon>
    </lineage>
</organism>
<dbReference type="InterPro" id="IPR003910">
    <property type="entry name" value="GPR1/GPR3/GPR5"/>
</dbReference>
<keyword evidence="16" id="KW-0539">Nucleus</keyword>
<feature type="transmembrane region" description="Helical" evidence="20">
    <location>
        <begin position="1106"/>
        <end position="1127"/>
    </location>
</feature>
<evidence type="ECO:0000256" key="5">
    <source>
        <dbReference type="ARBA" id="ARBA00022692"/>
    </source>
</evidence>
<keyword evidence="13" id="KW-0675">Receptor</keyword>
<feature type="domain" description="GAIN-B" evidence="21">
    <location>
        <begin position="698"/>
        <end position="867"/>
    </location>
</feature>
<proteinExistence type="inferred from homology"/>
<dbReference type="Pfam" id="PF00002">
    <property type="entry name" value="7tm_2"/>
    <property type="match status" value="1"/>
</dbReference>
<feature type="transmembrane region" description="Helical" evidence="20">
    <location>
        <begin position="1078"/>
        <end position="1100"/>
    </location>
</feature>
<feature type="transmembrane region" description="Helical" evidence="20">
    <location>
        <begin position="875"/>
        <end position="901"/>
    </location>
</feature>
<comment type="caution">
    <text evidence="24">The sequence shown here is derived from an EMBL/GenBank/DDBJ whole genome shotgun (WGS) entry which is preliminary data.</text>
</comment>
<dbReference type="PANTHER" id="PTHR12011:SF326">
    <property type="entry name" value="ADHESION G-PROTEIN COUPLED RECEPTOR G5"/>
    <property type="match status" value="1"/>
</dbReference>
<feature type="non-terminal residue" evidence="24">
    <location>
        <position position="1"/>
    </location>
</feature>
<evidence type="ECO:0000256" key="2">
    <source>
        <dbReference type="ARBA" id="ARBA00004651"/>
    </source>
</evidence>
<dbReference type="EMBL" id="JAYMGO010000014">
    <property type="protein sequence ID" value="KAL1262138.1"/>
    <property type="molecule type" value="Genomic_DNA"/>
</dbReference>
<evidence type="ECO:0000259" key="21">
    <source>
        <dbReference type="PROSITE" id="PS50221"/>
    </source>
</evidence>
<dbReference type="SMART" id="SM00303">
    <property type="entry name" value="GPS"/>
    <property type="match status" value="1"/>
</dbReference>
<evidence type="ECO:0000256" key="4">
    <source>
        <dbReference type="ARBA" id="ARBA00022475"/>
    </source>
</evidence>
<evidence type="ECO:0000256" key="19">
    <source>
        <dbReference type="SAM" id="MobiDB-lite"/>
    </source>
</evidence>
<feature type="compositionally biased region" description="Polar residues" evidence="19">
    <location>
        <begin position="1296"/>
        <end position="1305"/>
    </location>
</feature>
<dbReference type="InterPro" id="IPR057244">
    <property type="entry name" value="GAIN_B"/>
</dbReference>
<evidence type="ECO:0000256" key="6">
    <source>
        <dbReference type="ARBA" id="ARBA00022729"/>
    </source>
</evidence>
<gene>
    <name evidence="24" type="ORF">QQF64_007403</name>
</gene>
<evidence type="ECO:0000259" key="23">
    <source>
        <dbReference type="PROSITE" id="PS51828"/>
    </source>
</evidence>
<dbReference type="InterPro" id="IPR011520">
    <property type="entry name" value="Vg_fam"/>
</dbReference>
<dbReference type="SUPFAM" id="SSF49899">
    <property type="entry name" value="Concanavalin A-like lectins/glucanases"/>
    <property type="match status" value="1"/>
</dbReference>
<evidence type="ECO:0000256" key="8">
    <source>
        <dbReference type="ARBA" id="ARBA00023015"/>
    </source>
</evidence>
<evidence type="ECO:0000256" key="17">
    <source>
        <dbReference type="ARBA" id="ARBA00025784"/>
    </source>
</evidence>
<keyword evidence="25" id="KW-1185">Reference proteome</keyword>
<feature type="transmembrane region" description="Helical" evidence="20">
    <location>
        <begin position="913"/>
        <end position="932"/>
    </location>
</feature>
<dbReference type="Pfam" id="PF01825">
    <property type="entry name" value="GPS"/>
    <property type="match status" value="1"/>
</dbReference>
<feature type="transmembrane region" description="Helical" evidence="20">
    <location>
        <begin position="938"/>
        <end position="971"/>
    </location>
</feature>
<sequence length="1414" mass="157795">YIMHSFNKYLAVTIYIWILGSSLSWAGSSLWGKKTTFTTQSCVWQLSKSTVIPALEELSVCVNLMRKISTSEWTAFDYKGPGQHHTELGLAGNMGNVIASLFGEEYKSAYDMPIHMWHTVCLTWSSHFRLFQVIINETVFEFHLNETSPRSIAANGTLSLGVSHNFVGGSIDFETGKNFLGDMSLFRIWGVQWSPQELDECRCADGNIVTWREEDWDYQKCPPIKEDNFICESSKYKIEMTISINKNTNYNSQNEIQEIVLIWLADVFLPKITVHSVFLSNLSPETRAGLAGQNEKMQGTGKPLVKPQRVDCVVFVRVTPGADVSETVSMIQKLLTPSFTYNNTVLKTNPSSINILSVAVFPNVTSNPAMTTVEPGLSQTTKRPDLGSTSITTSGTHTTSQTLAMDDICSITSGVISNRDFGDIFYRVYLNLTMSGSITDPQHTIQQWLQQTLGKCNMDVWNIVIKGAPKYLTTFQVQAMAPVNVTATEKLIFELLTRGYTSVTINITVPTAEVNISHIDPGVCPEETMLTVYGKYVWPEMTAQSEYSMGCVRGNESATRFCKLNGATDKAVWDHPDTSKCVRTVSDFNDLENITVTADNSADIVDMIEDLLNEQTVLNDAELNIVLEKLFEVTEVGTLTTDLSGDITKIVSDICYITASPTQINKILSITELMGDRTVFEGDAHNMTERSLALQLINPDTSQFHGLTFEVSSLLNDSTPEIFYDKNFTEHPDTGTVAFISLPHTIEHFFPNNGGRPRVQFHFYGTEHLFEDPTDNMMLNSYVVSASVTNATVSNLEIPVMVTLRHLQNKEDLDTVKCVYWDFSKNNENGGWNDTGCTIVKSNATHTSCSCDHLTHFGILLDISKTPISEKDERILTIISNLGSGISSIFLGVTLLTYLAFEKLRRDYPSKILINLSVALLGLNMLFLVNSWFASFNSYAVCITVAAVLHYFFLATFIWMGLGAINMYLALVKVFNSYVPSYILKFCALGWGLPLMVVSLVLVIDINSYGLGMSRAHLQEPTAFCWIKNDMTFYVTVVSFVALVMVSNVCVFAVVLVQIRKMRVNKPSSSQKGFLHDLRVVASLTFLLGLTWILAFVAWGPAKSPLLYLFSLLNSLQGFFIFLFYCLMKDNVRKQWRIHLCCGRFRQTEYSDWSRSATLGAKGKGGIKVSSPSLKSETTSERKISDISNPGTSHDGISRLLHVPRSVMEEDLGNPVAKKTKEESGSVLLTYFQGDINSMVDEHFSRALRQANKPKWECSKIKRNPKVAQTDGLSSQWEAQSQTKFQPLLPPEHLRQGTSSESQPNHHMPANHPANSAIVWSGDSRQGLSLALPPMMYPSAVSSDGLMVAEHQYSNSLLNFLHNDHPEMGTVVLPSSKQDLMSGWTKYPGFGDQMTDISLNSGVQVIEKKDLYWY</sequence>